<dbReference type="EC" id="1.-.-.-" evidence="3"/>
<dbReference type="Pfam" id="PF00296">
    <property type="entry name" value="Bac_luciferase"/>
    <property type="match status" value="1"/>
</dbReference>
<dbReference type="OrthoDB" id="7684at2157"/>
<protein>
    <submittedName>
        <fullName evidence="3">TIGR03557 family F420-dependent LLM class oxidoreductase</fullName>
        <ecNumber evidence="3">1.-.-.-</ecNumber>
    </submittedName>
</protein>
<dbReference type="RefSeq" id="WP_141462560.1">
    <property type="nucleotide sequence ID" value="NZ_RBZW01000003.1"/>
</dbReference>
<comment type="caution">
    <text evidence="3">The sequence shown here is derived from an EMBL/GenBank/DDBJ whole genome shotgun (WGS) entry which is preliminary data.</text>
</comment>
<evidence type="ECO:0000313" key="3">
    <source>
        <dbReference type="EMBL" id="THE66603.1"/>
    </source>
</evidence>
<dbReference type="InterPro" id="IPR023907">
    <property type="entry name" value="Non-F420_Flavin_OxRdtase"/>
</dbReference>
<organism evidence="3 4">
    <name type="scientific">Salinadaptatus halalkaliphilus</name>
    <dbReference type="NCBI Taxonomy" id="2419781"/>
    <lineage>
        <taxon>Archaea</taxon>
        <taxon>Methanobacteriati</taxon>
        <taxon>Methanobacteriota</taxon>
        <taxon>Stenosarchaea group</taxon>
        <taxon>Halobacteria</taxon>
        <taxon>Halobacteriales</taxon>
        <taxon>Natrialbaceae</taxon>
        <taxon>Salinadaptatus</taxon>
    </lineage>
</organism>
<proteinExistence type="predicted"/>
<dbReference type="InterPro" id="IPR050564">
    <property type="entry name" value="F420-G6PD/mer"/>
</dbReference>
<name>A0A4S3TT53_9EURY</name>
<dbReference type="InterPro" id="IPR036661">
    <property type="entry name" value="Luciferase-like_sf"/>
</dbReference>
<reference evidence="3 4" key="1">
    <citation type="submission" date="2018-10" db="EMBL/GenBank/DDBJ databases">
        <title>Natronolimnobius sp. XQ-INN 246 isolated from Inner Mongolia Autonomous Region of China.</title>
        <authorList>
            <person name="Xue Q."/>
        </authorList>
    </citation>
    <scope>NUCLEOTIDE SEQUENCE [LARGE SCALE GENOMIC DNA]</scope>
    <source>
        <strain evidence="3 4">XQ-INN 246</strain>
    </source>
</reference>
<sequence>MTQLGYHASHEQFAPSDLLEYVRLADEAGFDHALASDHFHPWSENQGESGLVWSWLGSALEATDLTFGTVNAPGYRYHPAIIAQGAATLREMYPERFWLAVGSGQLLNEGITGTDWPIKDERNARLEACADVMRRLWSGEEVTHHGRVTVEQAQLYSRPETPPPLIGAALSEATAAWLAEWADGMITIATPDHEADAARVEAFREHAPDKPVYLKAQHAYEADEDAALEEAHDQWSTNCIPGPVTQELRTPEQYDQLRETVDYGEVEANVRVSSSLEDHVEWLETDLALEVDRVFVHNVTTNQEAFIEAFGENVLPELEFGKQ</sequence>
<dbReference type="InterPro" id="IPR011251">
    <property type="entry name" value="Luciferase-like_dom"/>
</dbReference>
<dbReference type="SUPFAM" id="SSF51679">
    <property type="entry name" value="Bacterial luciferase-like"/>
    <property type="match status" value="1"/>
</dbReference>
<keyword evidence="1 3" id="KW-0560">Oxidoreductase</keyword>
<keyword evidence="4" id="KW-1185">Reference proteome</keyword>
<dbReference type="AlphaFoldDB" id="A0A4S3TT53"/>
<evidence type="ECO:0000313" key="4">
    <source>
        <dbReference type="Proteomes" id="UP000318864"/>
    </source>
</evidence>
<dbReference type="InterPro" id="IPR019945">
    <property type="entry name" value="F420_G6P_DH-rel"/>
</dbReference>
<feature type="domain" description="Luciferase-like" evidence="2">
    <location>
        <begin position="7"/>
        <end position="243"/>
    </location>
</feature>
<accession>A0A4S3TT53</accession>
<evidence type="ECO:0000256" key="1">
    <source>
        <dbReference type="ARBA" id="ARBA00023002"/>
    </source>
</evidence>
<evidence type="ECO:0000259" key="2">
    <source>
        <dbReference type="Pfam" id="PF00296"/>
    </source>
</evidence>
<dbReference type="CDD" id="cd01097">
    <property type="entry name" value="Tetrahydromethanopterin_reductase"/>
    <property type="match status" value="1"/>
</dbReference>
<dbReference type="Proteomes" id="UP000318864">
    <property type="component" value="Unassembled WGS sequence"/>
</dbReference>
<dbReference type="PANTHER" id="PTHR43244:SF1">
    <property type="entry name" value="5,10-METHYLENETETRAHYDROMETHANOPTERIN REDUCTASE"/>
    <property type="match status" value="1"/>
</dbReference>
<dbReference type="PANTHER" id="PTHR43244">
    <property type="match status" value="1"/>
</dbReference>
<dbReference type="Gene3D" id="3.20.20.30">
    <property type="entry name" value="Luciferase-like domain"/>
    <property type="match status" value="1"/>
</dbReference>
<dbReference type="GO" id="GO:0016705">
    <property type="term" value="F:oxidoreductase activity, acting on paired donors, with incorporation or reduction of molecular oxygen"/>
    <property type="evidence" value="ECO:0007669"/>
    <property type="project" value="InterPro"/>
</dbReference>
<dbReference type="NCBIfam" id="TIGR03885">
    <property type="entry name" value="flavin_revert"/>
    <property type="match status" value="1"/>
</dbReference>
<dbReference type="NCBIfam" id="TIGR03557">
    <property type="entry name" value="F420_G6P_family"/>
    <property type="match status" value="1"/>
</dbReference>
<dbReference type="EMBL" id="RBZW01000003">
    <property type="protein sequence ID" value="THE66603.1"/>
    <property type="molecule type" value="Genomic_DNA"/>
</dbReference>
<gene>
    <name evidence="3" type="ORF">D8Y22_00260</name>
</gene>